<evidence type="ECO:0000313" key="2">
    <source>
        <dbReference type="Proteomes" id="UP000259864"/>
    </source>
</evidence>
<dbReference type="EMBL" id="LS991949">
    <property type="protein sequence ID" value="SYV90449.1"/>
    <property type="molecule type" value="Genomic_DNA"/>
</dbReference>
<organism evidence="1 2">
    <name type="scientific">Metamycoplasma alkalescens</name>
    <dbReference type="NCBI Taxonomy" id="45363"/>
    <lineage>
        <taxon>Bacteria</taxon>
        <taxon>Bacillati</taxon>
        <taxon>Mycoplasmatota</taxon>
        <taxon>Mycoplasmoidales</taxon>
        <taxon>Metamycoplasmataceae</taxon>
        <taxon>Metamycoplasma</taxon>
    </lineage>
</organism>
<accession>A0A3B0P1C1</accession>
<gene>
    <name evidence="1" type="ORF">NCTC10135_00973</name>
</gene>
<evidence type="ECO:0000313" key="1">
    <source>
        <dbReference type="EMBL" id="SYV90449.1"/>
    </source>
</evidence>
<reference evidence="2" key="1">
    <citation type="submission" date="2018-06" db="EMBL/GenBank/DDBJ databases">
        <authorList>
            <consortium name="Pathogen Informatics"/>
        </authorList>
    </citation>
    <scope>NUCLEOTIDE SEQUENCE [LARGE SCALE GENOMIC DNA]</scope>
    <source>
        <strain evidence="2">NCTC10135</strain>
    </source>
</reference>
<proteinExistence type="predicted"/>
<feature type="non-terminal residue" evidence="1">
    <location>
        <position position="45"/>
    </location>
</feature>
<dbReference type="AlphaFoldDB" id="A0A3B0P1C1"/>
<name>A0A3B0P1C1_9BACT</name>
<protein>
    <submittedName>
        <fullName evidence="1">Uncharacterized protein</fullName>
    </submittedName>
</protein>
<sequence>MFDDFFYFQKPNGELVFNAAGVDILKNLGLGKRIQNGLLTFAPNW</sequence>
<dbReference type="KEGG" id="mala:NCTC10135_00973"/>
<dbReference type="Proteomes" id="UP000259864">
    <property type="component" value="Chromosome 1"/>
</dbReference>